<dbReference type="AlphaFoldDB" id="A0AAW1MHD8"/>
<feature type="active site" description="Proton donor" evidence="1">
    <location>
        <position position="52"/>
    </location>
</feature>
<evidence type="ECO:0000313" key="4">
    <source>
        <dbReference type="EMBL" id="KAK9745509.1"/>
    </source>
</evidence>
<proteinExistence type="predicted"/>
<dbReference type="PIRSF" id="PIRSF000097">
    <property type="entry name" value="AKR"/>
    <property type="match status" value="1"/>
</dbReference>
<organism evidence="4 5">
    <name type="scientific">Popillia japonica</name>
    <name type="common">Japanese beetle</name>
    <dbReference type="NCBI Taxonomy" id="7064"/>
    <lineage>
        <taxon>Eukaryota</taxon>
        <taxon>Metazoa</taxon>
        <taxon>Ecdysozoa</taxon>
        <taxon>Arthropoda</taxon>
        <taxon>Hexapoda</taxon>
        <taxon>Insecta</taxon>
        <taxon>Pterygota</taxon>
        <taxon>Neoptera</taxon>
        <taxon>Endopterygota</taxon>
        <taxon>Coleoptera</taxon>
        <taxon>Polyphaga</taxon>
        <taxon>Scarabaeiformia</taxon>
        <taxon>Scarabaeidae</taxon>
        <taxon>Rutelinae</taxon>
        <taxon>Popillia</taxon>
    </lineage>
</organism>
<reference evidence="4 5" key="1">
    <citation type="journal article" date="2024" name="BMC Genomics">
        <title>De novo assembly and annotation of Popillia japonica's genome with initial clues to its potential as an invasive pest.</title>
        <authorList>
            <person name="Cucini C."/>
            <person name="Boschi S."/>
            <person name="Funari R."/>
            <person name="Cardaioli E."/>
            <person name="Iannotti N."/>
            <person name="Marturano G."/>
            <person name="Paoli F."/>
            <person name="Bruttini M."/>
            <person name="Carapelli A."/>
            <person name="Frati F."/>
            <person name="Nardi F."/>
        </authorList>
    </citation>
    <scope>NUCLEOTIDE SEQUENCE [LARGE SCALE GENOMIC DNA]</scope>
    <source>
        <strain evidence="4">DMR45628</strain>
    </source>
</reference>
<dbReference type="InterPro" id="IPR036812">
    <property type="entry name" value="NAD(P)_OxRdtase_dom_sf"/>
</dbReference>
<dbReference type="PANTHER" id="PTHR11732">
    <property type="entry name" value="ALDO/KETO REDUCTASE"/>
    <property type="match status" value="1"/>
</dbReference>
<dbReference type="PRINTS" id="PR00069">
    <property type="entry name" value="ALDKETRDTASE"/>
</dbReference>
<dbReference type="Gene3D" id="3.20.20.100">
    <property type="entry name" value="NADP-dependent oxidoreductase domain"/>
    <property type="match status" value="1"/>
</dbReference>
<gene>
    <name evidence="4" type="ORF">QE152_g6847</name>
</gene>
<feature type="binding site" evidence="2">
    <location>
        <position position="93"/>
    </location>
    <ligand>
        <name>substrate</name>
    </ligand>
</feature>
<dbReference type="PROSITE" id="PS00062">
    <property type="entry name" value="ALDOKETO_REDUCTASE_2"/>
    <property type="match status" value="1"/>
</dbReference>
<feature type="domain" description="NADP-dependent oxidoreductase" evidence="3">
    <location>
        <begin position="64"/>
        <end position="274"/>
    </location>
</feature>
<protein>
    <submittedName>
        <fullName evidence="4">Aldo/keto reductase family</fullName>
    </submittedName>
</protein>
<evidence type="ECO:0000313" key="5">
    <source>
        <dbReference type="Proteomes" id="UP001458880"/>
    </source>
</evidence>
<accession>A0AAW1MHD8</accession>
<dbReference type="Pfam" id="PF00248">
    <property type="entry name" value="Aldo_ket_red"/>
    <property type="match status" value="1"/>
</dbReference>
<dbReference type="InterPro" id="IPR023210">
    <property type="entry name" value="NADP_OxRdtase_dom"/>
</dbReference>
<dbReference type="Proteomes" id="UP001458880">
    <property type="component" value="Unassembled WGS sequence"/>
</dbReference>
<sequence>MACNISLVLPTNPKKMPALGYGTWQSKDDSLEIALNEALEAGYRHIDTAASYENEEIIGKVLNECQHPDKIEQSLIASLERLQVDYVDLYLIHYPIAIIKDEADEFAGDPNVDYLDLWKKMEEQYHAGRAKSIGVSNFSVKKITRLLKNSRVKPANNQVEVHVYLQQKELIDFCTKNGITVVAYSPLGSRGYNTFLEKFGQEPKVLPDILSDETIAEIAGKHSKTPAQIALRFLVQLGLAPIPKSTTPERIRENIDIFDFSLDEKDMNKLRALNLGEEGRVCGFDIFGKLTQHPEFGF</sequence>
<dbReference type="EMBL" id="JASPKY010000048">
    <property type="protein sequence ID" value="KAK9745509.1"/>
    <property type="molecule type" value="Genomic_DNA"/>
</dbReference>
<evidence type="ECO:0000256" key="2">
    <source>
        <dbReference type="PIRSR" id="PIRSR000097-2"/>
    </source>
</evidence>
<dbReference type="GO" id="GO:0016491">
    <property type="term" value="F:oxidoreductase activity"/>
    <property type="evidence" value="ECO:0007669"/>
    <property type="project" value="InterPro"/>
</dbReference>
<comment type="caution">
    <text evidence="4">The sequence shown here is derived from an EMBL/GenBank/DDBJ whole genome shotgun (WGS) entry which is preliminary data.</text>
</comment>
<dbReference type="CDD" id="cd19071">
    <property type="entry name" value="AKR_AKR1-5-like"/>
    <property type="match status" value="1"/>
</dbReference>
<evidence type="ECO:0000259" key="3">
    <source>
        <dbReference type="Pfam" id="PF00248"/>
    </source>
</evidence>
<evidence type="ECO:0000256" key="1">
    <source>
        <dbReference type="PIRSR" id="PIRSR000097-1"/>
    </source>
</evidence>
<dbReference type="PROSITE" id="PS00063">
    <property type="entry name" value="ALDOKETO_REDUCTASE_3"/>
    <property type="match status" value="1"/>
</dbReference>
<dbReference type="PROSITE" id="PS00798">
    <property type="entry name" value="ALDOKETO_REDUCTASE_1"/>
    <property type="match status" value="1"/>
</dbReference>
<name>A0AAW1MHD8_POPJA</name>
<keyword evidence="5" id="KW-1185">Reference proteome</keyword>
<dbReference type="SUPFAM" id="SSF51430">
    <property type="entry name" value="NAD(P)-linked oxidoreductase"/>
    <property type="match status" value="1"/>
</dbReference>
<dbReference type="InterPro" id="IPR018170">
    <property type="entry name" value="Aldo/ket_reductase_CS"/>
</dbReference>
<dbReference type="InterPro" id="IPR020471">
    <property type="entry name" value="AKR"/>
</dbReference>